<accession>A0ABM9ZV61</accession>
<reference evidence="1 2" key="1">
    <citation type="submission" date="2009-12" db="EMBL/GenBank/DDBJ databases">
        <authorList>
            <person name="Shrivastava S."/>
            <person name="Madupu R."/>
            <person name="Durkin A.S."/>
            <person name="Torralba M."/>
            <person name="Methe B."/>
            <person name="Sutton G.G."/>
            <person name="Strausberg R.L."/>
            <person name="Nelson K.E."/>
        </authorList>
    </citation>
    <scope>NUCLEOTIDE SEQUENCE [LARGE SCALE GENOMIC DNA]</scope>
    <source>
        <strain evidence="1 2">W5455</strain>
    </source>
</reference>
<proteinExistence type="predicted"/>
<evidence type="ECO:0000313" key="1">
    <source>
        <dbReference type="EMBL" id="EFB90754.1"/>
    </source>
</evidence>
<evidence type="ECO:0000313" key="2">
    <source>
        <dbReference type="Proteomes" id="UP000006462"/>
    </source>
</evidence>
<sequence length="39" mass="4386">MSGKASKADKNPVHETAFYVNLTMMLIKNNFSGKLEKEI</sequence>
<protein>
    <submittedName>
        <fullName evidence="1">Uncharacterized protein</fullName>
    </submittedName>
</protein>
<dbReference type="EMBL" id="ADFP01000064">
    <property type="protein sequence ID" value="EFB90754.1"/>
    <property type="molecule type" value="Genomic_DNA"/>
</dbReference>
<comment type="caution">
    <text evidence="1">The sequence shown here is derived from an EMBL/GenBank/DDBJ whole genome shotgun (WGS) entry which is preliminary data.</text>
</comment>
<keyword evidence="2" id="KW-1185">Reference proteome</keyword>
<organism evidence="1 2">
    <name type="scientific">Pyramidobacter piscolens W5455</name>
    <dbReference type="NCBI Taxonomy" id="352165"/>
    <lineage>
        <taxon>Bacteria</taxon>
        <taxon>Thermotogati</taxon>
        <taxon>Synergistota</taxon>
        <taxon>Synergistia</taxon>
        <taxon>Synergistales</taxon>
        <taxon>Dethiosulfovibrionaceae</taxon>
        <taxon>Pyramidobacter</taxon>
    </lineage>
</organism>
<name>A0ABM9ZV61_9BACT</name>
<dbReference type="Proteomes" id="UP000006462">
    <property type="component" value="Unassembled WGS sequence"/>
</dbReference>
<gene>
    <name evidence="1" type="ORF">HMPREF7215_0798</name>
</gene>